<feature type="domain" description="DNA ligase D polymerase" evidence="1">
    <location>
        <begin position="26"/>
        <end position="280"/>
    </location>
</feature>
<dbReference type="Proteomes" id="UP000054363">
    <property type="component" value="Unassembled WGS sequence"/>
</dbReference>
<organism evidence="2 3">
    <name type="scientific">Pseudidiomarina salinarum</name>
    <dbReference type="NCBI Taxonomy" id="435908"/>
    <lineage>
        <taxon>Bacteria</taxon>
        <taxon>Pseudomonadati</taxon>
        <taxon>Pseudomonadota</taxon>
        <taxon>Gammaproteobacteria</taxon>
        <taxon>Alteromonadales</taxon>
        <taxon>Idiomarinaceae</taxon>
        <taxon>Pseudidiomarina</taxon>
    </lineage>
</organism>
<evidence type="ECO:0000259" key="1">
    <source>
        <dbReference type="Pfam" id="PF21686"/>
    </source>
</evidence>
<dbReference type="STRING" id="435908.IDSA_06140"/>
<gene>
    <name evidence="2" type="ORF">IDSA_06140</name>
</gene>
<dbReference type="eggNOG" id="COG3285">
    <property type="taxonomic scope" value="Bacteria"/>
</dbReference>
<dbReference type="InterPro" id="IPR052171">
    <property type="entry name" value="NHEJ_LigD"/>
</dbReference>
<reference evidence="2 3" key="1">
    <citation type="submission" date="2014-06" db="EMBL/GenBank/DDBJ databases">
        <title>The draft genome sequence of Idiomarina salinarum ISL-52.</title>
        <authorList>
            <person name="Du J."/>
            <person name="Shao Z."/>
        </authorList>
    </citation>
    <scope>NUCLEOTIDE SEQUENCE [LARGE SCALE GENOMIC DNA]</scope>
    <source>
        <strain evidence="2 3">ISL-52</strain>
    </source>
</reference>
<comment type="caution">
    <text evidence="2">The sequence shown here is derived from an EMBL/GenBank/DDBJ whole genome shotgun (WGS) entry which is preliminary data.</text>
</comment>
<keyword evidence="3" id="KW-1185">Reference proteome</keyword>
<dbReference type="OrthoDB" id="9802472at2"/>
<proteinExistence type="predicted"/>
<sequence length="311" mass="35426">MTVKIDGHDIDISNSDKVFFPDAGLTKGDLIDYYEQVASTMVPHMQHYGVSMQRFPDGIDGDSFYNKDTPDYFPDWIDTVNFPKREGGSFNAPVVKTQAGLVYLANQAVLTPHLYLARTDDLNHPDKMIYDLDPPEDTKDYSTVRAAALAIRDVMQELELDCWVQTTGSKGFHVIIPLDCSADFDAVREFAKDTARLLVRREPDKYTLEQRKSDRKGRVFLDMLRNAYGATAVAPYAVRAREEAPVATPIDWQEIEDGASPRDWTIKNLPRRLAQKEDPWASIRQHSYALTGRREQLHELLEQEKPAEEES</sequence>
<evidence type="ECO:0000313" key="2">
    <source>
        <dbReference type="EMBL" id="KFZ31058.1"/>
    </source>
</evidence>
<dbReference type="NCBIfam" id="TIGR02778">
    <property type="entry name" value="ligD_pol"/>
    <property type="match status" value="1"/>
</dbReference>
<dbReference type="Pfam" id="PF21686">
    <property type="entry name" value="LigD_Prim-Pol"/>
    <property type="match status" value="1"/>
</dbReference>
<evidence type="ECO:0000313" key="3">
    <source>
        <dbReference type="Proteomes" id="UP000054363"/>
    </source>
</evidence>
<name>A0A094L8C0_9GAMM</name>
<dbReference type="InterPro" id="IPR014145">
    <property type="entry name" value="LigD_pol_dom"/>
</dbReference>
<dbReference type="EMBL" id="JPER01000002">
    <property type="protein sequence ID" value="KFZ31058.1"/>
    <property type="molecule type" value="Genomic_DNA"/>
</dbReference>
<dbReference type="Gene3D" id="3.90.920.10">
    <property type="entry name" value="DNA primase, PRIM domain"/>
    <property type="match status" value="1"/>
</dbReference>
<dbReference type="PANTHER" id="PTHR42705">
    <property type="entry name" value="BIFUNCTIONAL NON-HOMOLOGOUS END JOINING PROTEIN LIGD"/>
    <property type="match status" value="1"/>
</dbReference>
<dbReference type="CDD" id="cd04861">
    <property type="entry name" value="LigD_Pol_like"/>
    <property type="match status" value="1"/>
</dbReference>
<dbReference type="AlphaFoldDB" id="A0A094L8C0"/>
<accession>A0A094L8C0</accession>
<dbReference type="PANTHER" id="PTHR42705:SF2">
    <property type="entry name" value="BIFUNCTIONAL NON-HOMOLOGOUS END JOINING PROTEIN LIGD"/>
    <property type="match status" value="1"/>
</dbReference>
<protein>
    <recommendedName>
        <fullName evidence="1">DNA ligase D polymerase domain-containing protein</fullName>
    </recommendedName>
</protein>